<organism evidence="1 2">
    <name type="scientific">Brassica cretica</name>
    <name type="common">Mustard</name>
    <dbReference type="NCBI Taxonomy" id="69181"/>
    <lineage>
        <taxon>Eukaryota</taxon>
        <taxon>Viridiplantae</taxon>
        <taxon>Streptophyta</taxon>
        <taxon>Embryophyta</taxon>
        <taxon>Tracheophyta</taxon>
        <taxon>Spermatophyta</taxon>
        <taxon>Magnoliopsida</taxon>
        <taxon>eudicotyledons</taxon>
        <taxon>Gunneridae</taxon>
        <taxon>Pentapetalae</taxon>
        <taxon>rosids</taxon>
        <taxon>malvids</taxon>
        <taxon>Brassicales</taxon>
        <taxon>Brassicaceae</taxon>
        <taxon>Brassiceae</taxon>
        <taxon>Brassica</taxon>
    </lineage>
</organism>
<name>A0A8S9LTM5_BRACR</name>
<comment type="caution">
    <text evidence="1">The sequence shown here is derived from an EMBL/GenBank/DDBJ whole genome shotgun (WGS) entry which is preliminary data.</text>
</comment>
<evidence type="ECO:0000313" key="2">
    <source>
        <dbReference type="Proteomes" id="UP000712281"/>
    </source>
</evidence>
<accession>A0A8S9LTM5</accession>
<dbReference type="AlphaFoldDB" id="A0A8S9LTM5"/>
<gene>
    <name evidence="1" type="ORF">F2Q68_00044453</name>
</gene>
<dbReference type="Proteomes" id="UP000712281">
    <property type="component" value="Unassembled WGS sequence"/>
</dbReference>
<reference evidence="1" key="1">
    <citation type="submission" date="2019-12" db="EMBL/GenBank/DDBJ databases">
        <title>Genome sequencing and annotation of Brassica cretica.</title>
        <authorList>
            <person name="Studholme D.J."/>
            <person name="Sarris P.F."/>
        </authorList>
    </citation>
    <scope>NUCLEOTIDE SEQUENCE</scope>
    <source>
        <strain evidence="1">PFS-001/15</strain>
        <tissue evidence="1">Leaf</tissue>
    </source>
</reference>
<protein>
    <submittedName>
        <fullName evidence="1">Uncharacterized protein</fullName>
    </submittedName>
</protein>
<evidence type="ECO:0000313" key="1">
    <source>
        <dbReference type="EMBL" id="KAF2609191.1"/>
    </source>
</evidence>
<sequence>MKIRLDATEYASEMPLTQRQANQIMGEVTQGANDLPGAAADKTRISPVVNRVVQQRQKAVLLMVWSRKGTAKTDPPTDPLLMSETLEEEPALEDCHSAKKTRIRLKSDLRSK</sequence>
<proteinExistence type="predicted"/>
<dbReference type="OrthoDB" id="10291081at2759"/>
<dbReference type="EMBL" id="QGKW02000276">
    <property type="protein sequence ID" value="KAF2609191.1"/>
    <property type="molecule type" value="Genomic_DNA"/>
</dbReference>